<evidence type="ECO:0000256" key="4">
    <source>
        <dbReference type="ARBA" id="ARBA00022801"/>
    </source>
</evidence>
<evidence type="ECO:0000256" key="1">
    <source>
        <dbReference type="ARBA" id="ARBA00001033"/>
    </source>
</evidence>
<keyword evidence="5 6" id="KW-0460">Magnesium</keyword>
<protein>
    <recommendedName>
        <fullName evidence="6">Inositol-1-monophosphatase</fullName>
        <ecNumber evidence="6">3.1.3.25</ecNumber>
    </recommendedName>
</protein>
<dbReference type="EC" id="3.1.3.25" evidence="6"/>
<dbReference type="EMBL" id="JAGGLI010000013">
    <property type="protein sequence ID" value="MBP2027575.1"/>
    <property type="molecule type" value="Genomic_DNA"/>
</dbReference>
<sequence>MDYEKVLKDAIQYANEAGEYLLKQFYEDFKIDLKGSKDLVTEVDYACEKLIIENIKKTYKNHNIIAEESGKHETDSEYTWIIDPLDGTINFTRGIPIFGVIISFEKNGETIIGVHHLPAINQTYYALKGKGAFLNDKPISVSNNDNLSNFIIGTGDFNIGKNNSERDLDNKLLSTITSSLSPMTMRTKILGAACADLAFVASGKIDVLFYAFSNPWDVKAGILLIEEAGGKVVQIGDMTIFSNGQNLDEIKNVFI</sequence>
<dbReference type="Gene3D" id="3.40.190.80">
    <property type="match status" value="1"/>
</dbReference>
<dbReference type="SUPFAM" id="SSF56655">
    <property type="entry name" value="Carbohydrate phosphatase"/>
    <property type="match status" value="1"/>
</dbReference>
<name>A0ABS4KIJ7_9FIRM</name>
<comment type="cofactor">
    <cofactor evidence="2 6">
        <name>Mg(2+)</name>
        <dbReference type="ChEBI" id="CHEBI:18420"/>
    </cofactor>
</comment>
<accession>A0ABS4KIJ7</accession>
<keyword evidence="4 6" id="KW-0378">Hydrolase</keyword>
<evidence type="ECO:0000256" key="6">
    <source>
        <dbReference type="RuleBase" id="RU364068"/>
    </source>
</evidence>
<dbReference type="InterPro" id="IPR020583">
    <property type="entry name" value="Inositol_monoP_metal-BS"/>
</dbReference>
<dbReference type="InterPro" id="IPR033942">
    <property type="entry name" value="IMPase"/>
</dbReference>
<dbReference type="PANTHER" id="PTHR20854">
    <property type="entry name" value="INOSITOL MONOPHOSPHATASE"/>
    <property type="match status" value="1"/>
</dbReference>
<evidence type="ECO:0000256" key="3">
    <source>
        <dbReference type="ARBA" id="ARBA00022723"/>
    </source>
</evidence>
<keyword evidence="8" id="KW-1185">Reference proteome</keyword>
<evidence type="ECO:0000313" key="8">
    <source>
        <dbReference type="Proteomes" id="UP001314903"/>
    </source>
</evidence>
<dbReference type="RefSeq" id="WP_209660640.1">
    <property type="nucleotide sequence ID" value="NZ_JAGGLI010000013.1"/>
</dbReference>
<evidence type="ECO:0000313" key="7">
    <source>
        <dbReference type="EMBL" id="MBP2027575.1"/>
    </source>
</evidence>
<comment type="catalytic activity">
    <reaction evidence="1 6">
        <text>a myo-inositol phosphate + H2O = myo-inositol + phosphate</text>
        <dbReference type="Rhea" id="RHEA:24056"/>
        <dbReference type="ChEBI" id="CHEBI:15377"/>
        <dbReference type="ChEBI" id="CHEBI:17268"/>
        <dbReference type="ChEBI" id="CHEBI:43474"/>
        <dbReference type="ChEBI" id="CHEBI:84139"/>
        <dbReference type="EC" id="3.1.3.25"/>
    </reaction>
</comment>
<dbReference type="PANTHER" id="PTHR20854:SF4">
    <property type="entry name" value="INOSITOL-1-MONOPHOSPHATASE-RELATED"/>
    <property type="match status" value="1"/>
</dbReference>
<reference evidence="7 8" key="1">
    <citation type="submission" date="2021-03" db="EMBL/GenBank/DDBJ databases">
        <title>Genomic Encyclopedia of Type Strains, Phase IV (KMG-IV): sequencing the most valuable type-strain genomes for metagenomic binning, comparative biology and taxonomic classification.</title>
        <authorList>
            <person name="Goeker M."/>
        </authorList>
    </citation>
    <scope>NUCLEOTIDE SEQUENCE [LARGE SCALE GENOMIC DNA]</scope>
    <source>
        <strain evidence="7 8">DSM 27512</strain>
    </source>
</reference>
<dbReference type="CDD" id="cd01639">
    <property type="entry name" value="IMPase"/>
    <property type="match status" value="1"/>
</dbReference>
<dbReference type="Gene3D" id="3.30.540.10">
    <property type="entry name" value="Fructose-1,6-Bisphosphatase, subunit A, domain 1"/>
    <property type="match status" value="1"/>
</dbReference>
<comment type="similarity">
    <text evidence="6">Belongs to the inositol monophosphatase superfamily.</text>
</comment>
<organism evidence="7 8">
    <name type="scientific">Acetoanaerobium pronyense</name>
    <dbReference type="NCBI Taxonomy" id="1482736"/>
    <lineage>
        <taxon>Bacteria</taxon>
        <taxon>Bacillati</taxon>
        <taxon>Bacillota</taxon>
        <taxon>Clostridia</taxon>
        <taxon>Peptostreptococcales</taxon>
        <taxon>Filifactoraceae</taxon>
        <taxon>Acetoanaerobium</taxon>
    </lineage>
</organism>
<gene>
    <name evidence="7" type="ORF">J2Z35_001372</name>
</gene>
<evidence type="ECO:0000256" key="5">
    <source>
        <dbReference type="ARBA" id="ARBA00022842"/>
    </source>
</evidence>
<dbReference type="PRINTS" id="PR00377">
    <property type="entry name" value="IMPHPHTASES"/>
</dbReference>
<evidence type="ECO:0000256" key="2">
    <source>
        <dbReference type="ARBA" id="ARBA00001946"/>
    </source>
</evidence>
<dbReference type="Pfam" id="PF00459">
    <property type="entry name" value="Inositol_P"/>
    <property type="match status" value="1"/>
</dbReference>
<dbReference type="Proteomes" id="UP001314903">
    <property type="component" value="Unassembled WGS sequence"/>
</dbReference>
<dbReference type="InterPro" id="IPR000760">
    <property type="entry name" value="Inositol_monophosphatase-like"/>
</dbReference>
<keyword evidence="3 6" id="KW-0479">Metal-binding</keyword>
<dbReference type="GO" id="GO:0052834">
    <property type="term" value="F:inositol monophosphate phosphatase activity"/>
    <property type="evidence" value="ECO:0007669"/>
    <property type="project" value="UniProtKB-EC"/>
</dbReference>
<proteinExistence type="inferred from homology"/>
<comment type="caution">
    <text evidence="7">The sequence shown here is derived from an EMBL/GenBank/DDBJ whole genome shotgun (WGS) entry which is preliminary data.</text>
</comment>
<dbReference type="PROSITE" id="PS00629">
    <property type="entry name" value="IMP_1"/>
    <property type="match status" value="1"/>
</dbReference>